<dbReference type="EMBL" id="ML179128">
    <property type="protein sequence ID" value="THU98880.1"/>
    <property type="molecule type" value="Genomic_DNA"/>
</dbReference>
<evidence type="ECO:0000313" key="2">
    <source>
        <dbReference type="EMBL" id="THU98880.1"/>
    </source>
</evidence>
<evidence type="ECO:0000256" key="1">
    <source>
        <dbReference type="SAM" id="MobiDB-lite"/>
    </source>
</evidence>
<protein>
    <submittedName>
        <fullName evidence="2">Uncharacterized protein</fullName>
    </submittedName>
</protein>
<feature type="compositionally biased region" description="Low complexity" evidence="1">
    <location>
        <begin position="226"/>
        <end position="245"/>
    </location>
</feature>
<dbReference type="OrthoDB" id="3008359at2759"/>
<gene>
    <name evidence="2" type="ORF">K435DRAFT_795381</name>
</gene>
<keyword evidence="3" id="KW-1185">Reference proteome</keyword>
<dbReference type="AlphaFoldDB" id="A0A4S8M9G7"/>
<organism evidence="2 3">
    <name type="scientific">Dendrothele bispora (strain CBS 962.96)</name>
    <dbReference type="NCBI Taxonomy" id="1314807"/>
    <lineage>
        <taxon>Eukaryota</taxon>
        <taxon>Fungi</taxon>
        <taxon>Dikarya</taxon>
        <taxon>Basidiomycota</taxon>
        <taxon>Agaricomycotina</taxon>
        <taxon>Agaricomycetes</taxon>
        <taxon>Agaricomycetidae</taxon>
        <taxon>Agaricales</taxon>
        <taxon>Agaricales incertae sedis</taxon>
        <taxon>Dendrothele</taxon>
    </lineage>
</organism>
<evidence type="ECO:0000313" key="3">
    <source>
        <dbReference type="Proteomes" id="UP000297245"/>
    </source>
</evidence>
<accession>A0A4S8M9G7</accession>
<proteinExistence type="predicted"/>
<feature type="compositionally biased region" description="Low complexity" evidence="1">
    <location>
        <begin position="184"/>
        <end position="199"/>
    </location>
</feature>
<reference evidence="2 3" key="1">
    <citation type="journal article" date="2019" name="Nat. Ecol. Evol.">
        <title>Megaphylogeny resolves global patterns of mushroom evolution.</title>
        <authorList>
            <person name="Varga T."/>
            <person name="Krizsan K."/>
            <person name="Foldi C."/>
            <person name="Dima B."/>
            <person name="Sanchez-Garcia M."/>
            <person name="Sanchez-Ramirez S."/>
            <person name="Szollosi G.J."/>
            <person name="Szarkandi J.G."/>
            <person name="Papp V."/>
            <person name="Albert L."/>
            <person name="Andreopoulos W."/>
            <person name="Angelini C."/>
            <person name="Antonin V."/>
            <person name="Barry K.W."/>
            <person name="Bougher N.L."/>
            <person name="Buchanan P."/>
            <person name="Buyck B."/>
            <person name="Bense V."/>
            <person name="Catcheside P."/>
            <person name="Chovatia M."/>
            <person name="Cooper J."/>
            <person name="Damon W."/>
            <person name="Desjardin D."/>
            <person name="Finy P."/>
            <person name="Geml J."/>
            <person name="Haridas S."/>
            <person name="Hughes K."/>
            <person name="Justo A."/>
            <person name="Karasinski D."/>
            <person name="Kautmanova I."/>
            <person name="Kiss B."/>
            <person name="Kocsube S."/>
            <person name="Kotiranta H."/>
            <person name="LaButti K.M."/>
            <person name="Lechner B.E."/>
            <person name="Liimatainen K."/>
            <person name="Lipzen A."/>
            <person name="Lukacs Z."/>
            <person name="Mihaltcheva S."/>
            <person name="Morgado L.N."/>
            <person name="Niskanen T."/>
            <person name="Noordeloos M.E."/>
            <person name="Ohm R.A."/>
            <person name="Ortiz-Santana B."/>
            <person name="Ovrebo C."/>
            <person name="Racz N."/>
            <person name="Riley R."/>
            <person name="Savchenko A."/>
            <person name="Shiryaev A."/>
            <person name="Soop K."/>
            <person name="Spirin V."/>
            <person name="Szebenyi C."/>
            <person name="Tomsovsky M."/>
            <person name="Tulloss R.E."/>
            <person name="Uehling J."/>
            <person name="Grigoriev I.V."/>
            <person name="Vagvolgyi C."/>
            <person name="Papp T."/>
            <person name="Martin F.M."/>
            <person name="Miettinen O."/>
            <person name="Hibbett D.S."/>
            <person name="Nagy L.G."/>
        </authorList>
    </citation>
    <scope>NUCLEOTIDE SEQUENCE [LARGE SCALE GENOMIC DNA]</scope>
    <source>
        <strain evidence="2 3">CBS 962.96</strain>
    </source>
</reference>
<sequence length="403" mass="45134">MLPPTDRFVIIGDPDKIPVPGIYSLMQWKKGGFNVPLFPLAIQCGTPQQAQMFYTQLQPWLDQWMPSLRSKMHDLHRGFFRQEVFDQVCAALNDVHKGSFFWAVIYGSRAGVYMSAEEAIKSVDYSGKAAFRRCKMLLVLVPHMGNQSLDLFIGMTPMTKMLQPCEVATAPPPVVATPPPVASPVPSARSPTPATPTRSHTYASQPVTPGHQPCPVTPQSPATSATRGPATPQTPTAPQTPVGTPRVVRSPAREDWALNVSPSFNINFTGSTTTSTQELDDWVRYYLTSHNFAENDIEVIHQENMVEEWDPYIFLSEIHGYQWDPWVSSVGSYIPQWIPQWILLEPAADAGGLPQTPMDSHRFPQRATDSHGEPWIAMDSFICMTWCWWQHTLSTCLFVMTQC</sequence>
<dbReference type="Proteomes" id="UP000297245">
    <property type="component" value="Unassembled WGS sequence"/>
</dbReference>
<feature type="region of interest" description="Disordered" evidence="1">
    <location>
        <begin position="178"/>
        <end position="247"/>
    </location>
</feature>
<name>A0A4S8M9G7_DENBC</name>